<feature type="domain" description="Rhomboid protease N-terminal" evidence="9">
    <location>
        <begin position="1"/>
        <end position="61"/>
    </location>
</feature>
<evidence type="ECO:0000259" key="9">
    <source>
        <dbReference type="Pfam" id="PF16733"/>
    </source>
</evidence>
<protein>
    <submittedName>
        <fullName evidence="10">Rhomboid family intramembrane serine protease</fullName>
        <ecNumber evidence="10">3.4.21.105</ecNumber>
    </submittedName>
</protein>
<feature type="transmembrane region" description="Helical" evidence="7">
    <location>
        <begin position="264"/>
        <end position="282"/>
    </location>
</feature>
<dbReference type="PANTHER" id="PTHR43731:SF14">
    <property type="entry name" value="PRESENILIN-ASSOCIATED RHOMBOID-LIKE PROTEIN, MITOCHONDRIAL"/>
    <property type="match status" value="1"/>
</dbReference>
<keyword evidence="4 10" id="KW-0378">Hydrolase</keyword>
<organism evidence="10 11">
    <name type="scientific">Gilvimarinus gilvus</name>
    <dbReference type="NCBI Taxonomy" id="3058038"/>
    <lineage>
        <taxon>Bacteria</taxon>
        <taxon>Pseudomonadati</taxon>
        <taxon>Pseudomonadota</taxon>
        <taxon>Gammaproteobacteria</taxon>
        <taxon>Cellvibrionales</taxon>
        <taxon>Cellvibrionaceae</taxon>
        <taxon>Gilvimarinus</taxon>
    </lineage>
</organism>
<feature type="transmembrane region" description="Helical" evidence="7">
    <location>
        <begin position="86"/>
        <end position="107"/>
    </location>
</feature>
<evidence type="ECO:0000256" key="3">
    <source>
        <dbReference type="ARBA" id="ARBA00022692"/>
    </source>
</evidence>
<dbReference type="InterPro" id="IPR038244">
    <property type="entry name" value="NRho_sf"/>
</dbReference>
<dbReference type="SUPFAM" id="SSF144091">
    <property type="entry name" value="Rhomboid-like"/>
    <property type="match status" value="1"/>
</dbReference>
<comment type="similarity">
    <text evidence="2">Belongs to the peptidase S54 family.</text>
</comment>
<dbReference type="GO" id="GO:0006508">
    <property type="term" value="P:proteolysis"/>
    <property type="evidence" value="ECO:0007669"/>
    <property type="project" value="UniProtKB-KW"/>
</dbReference>
<comment type="subcellular location">
    <subcellularLocation>
        <location evidence="1">Membrane</location>
        <topology evidence="1">Multi-pass membrane protein</topology>
    </subcellularLocation>
</comment>
<dbReference type="Proteomes" id="UP001273505">
    <property type="component" value="Unassembled WGS sequence"/>
</dbReference>
<name>A0ABU4S208_9GAMM</name>
<evidence type="ECO:0000256" key="5">
    <source>
        <dbReference type="ARBA" id="ARBA00022989"/>
    </source>
</evidence>
<feature type="transmembrane region" description="Helical" evidence="7">
    <location>
        <begin position="140"/>
        <end position="164"/>
    </location>
</feature>
<feature type="domain" description="Peptidase S54 rhomboid" evidence="8">
    <location>
        <begin position="138"/>
        <end position="278"/>
    </location>
</feature>
<evidence type="ECO:0000256" key="1">
    <source>
        <dbReference type="ARBA" id="ARBA00004141"/>
    </source>
</evidence>
<dbReference type="EMBL" id="JAXAFO010000042">
    <property type="protein sequence ID" value="MDX6851191.1"/>
    <property type="molecule type" value="Genomic_DNA"/>
</dbReference>
<dbReference type="Gene3D" id="3.30.70.2080">
    <property type="match status" value="1"/>
</dbReference>
<dbReference type="EC" id="3.4.21.105" evidence="10"/>
<feature type="transmembrane region" description="Helical" evidence="7">
    <location>
        <begin position="176"/>
        <end position="196"/>
    </location>
</feature>
<keyword evidence="3 7" id="KW-0812">Transmembrane</keyword>
<dbReference type="InterPro" id="IPR031976">
    <property type="entry name" value="NRho"/>
</dbReference>
<accession>A0ABU4S208</accession>
<dbReference type="Gene3D" id="1.20.1540.10">
    <property type="entry name" value="Rhomboid-like"/>
    <property type="match status" value="1"/>
</dbReference>
<keyword evidence="10" id="KW-0645">Protease</keyword>
<dbReference type="Pfam" id="PF16733">
    <property type="entry name" value="NRho"/>
    <property type="match status" value="1"/>
</dbReference>
<dbReference type="PANTHER" id="PTHR43731">
    <property type="entry name" value="RHOMBOID PROTEASE"/>
    <property type="match status" value="1"/>
</dbReference>
<evidence type="ECO:0000256" key="7">
    <source>
        <dbReference type="SAM" id="Phobius"/>
    </source>
</evidence>
<feature type="transmembrane region" description="Helical" evidence="7">
    <location>
        <begin position="232"/>
        <end position="252"/>
    </location>
</feature>
<keyword evidence="5 7" id="KW-1133">Transmembrane helix</keyword>
<evidence type="ECO:0000256" key="2">
    <source>
        <dbReference type="ARBA" id="ARBA00009045"/>
    </source>
</evidence>
<proteinExistence type="inferred from homology"/>
<evidence type="ECO:0000313" key="10">
    <source>
        <dbReference type="EMBL" id="MDX6851191.1"/>
    </source>
</evidence>
<dbReference type="InterPro" id="IPR050925">
    <property type="entry name" value="Rhomboid_protease_S54"/>
</dbReference>
<keyword evidence="6 7" id="KW-0472">Membrane</keyword>
<evidence type="ECO:0000313" key="11">
    <source>
        <dbReference type="Proteomes" id="UP001273505"/>
    </source>
</evidence>
<dbReference type="GO" id="GO:0008233">
    <property type="term" value="F:peptidase activity"/>
    <property type="evidence" value="ECO:0007669"/>
    <property type="project" value="UniProtKB-KW"/>
</dbReference>
<dbReference type="InterPro" id="IPR035952">
    <property type="entry name" value="Rhomboid-like_sf"/>
</dbReference>
<dbReference type="InterPro" id="IPR022764">
    <property type="entry name" value="Peptidase_S54_rhomboid_dom"/>
</dbReference>
<feature type="transmembrane region" description="Helical" evidence="7">
    <location>
        <begin position="202"/>
        <end position="220"/>
    </location>
</feature>
<gene>
    <name evidence="10" type="ORF">SCD92_17565</name>
</gene>
<dbReference type="RefSeq" id="WP_302721785.1">
    <property type="nucleotide sequence ID" value="NZ_JAULRU010000418.1"/>
</dbReference>
<evidence type="ECO:0000256" key="6">
    <source>
        <dbReference type="ARBA" id="ARBA00023136"/>
    </source>
</evidence>
<dbReference type="Pfam" id="PF01694">
    <property type="entry name" value="Rhomboid"/>
    <property type="match status" value="1"/>
</dbReference>
<comment type="caution">
    <text evidence="10">The sequence shown here is derived from an EMBL/GenBank/DDBJ whole genome shotgun (WGS) entry which is preliminary data.</text>
</comment>
<keyword evidence="11" id="KW-1185">Reference proteome</keyword>
<evidence type="ECO:0000259" key="8">
    <source>
        <dbReference type="Pfam" id="PF01694"/>
    </source>
</evidence>
<evidence type="ECO:0000256" key="4">
    <source>
        <dbReference type="ARBA" id="ARBA00022801"/>
    </source>
</evidence>
<reference evidence="10 11" key="1">
    <citation type="submission" date="2023-11" db="EMBL/GenBank/DDBJ databases">
        <title>Gilvimarinus fulvus sp. nov., isolated from the surface of Kelp.</title>
        <authorList>
            <person name="Sun Y.Y."/>
            <person name="Gong Y."/>
            <person name="Du Z.J."/>
        </authorList>
    </citation>
    <scope>NUCLEOTIDE SEQUENCE [LARGE SCALE GENOMIC DNA]</scope>
    <source>
        <strain evidence="10 11">SDUM040013</strain>
    </source>
</reference>
<sequence length="290" mass="32664">MSWIPIQTFPIEQDLAQIHHVLQSRGLVHRVIEYNGRQVLYVSEQYQDAARQLLAMWQRGEHIDRNYASAAAVTVKPAMQLRQTPVTLALILLSALGYVLVAIPELIHWQLALMFVPMDLVQGQWLDVQSLSDTFERAQYWRLVTPAFVHFSILHLVFNSLWTWELGRRIERLNGALFAMLFFLFAAFAANISQYFWPSDAARFGGMSGVVYAYLGYIAVIHRLLPRPETSLPRGITAFMLAWLAICMTGIVDQAIEGGVANGAHLGGLIAGVAIALLQAMFKRTHSERT</sequence>